<evidence type="ECO:0000256" key="1">
    <source>
        <dbReference type="SAM" id="Phobius"/>
    </source>
</evidence>
<accession>A0A6J6X331</accession>
<dbReference type="SUPFAM" id="SSF54211">
    <property type="entry name" value="Ribosomal protein S5 domain 2-like"/>
    <property type="match status" value="1"/>
</dbReference>
<dbReference type="SUPFAM" id="SSF50156">
    <property type="entry name" value="PDZ domain-like"/>
    <property type="match status" value="1"/>
</dbReference>
<dbReference type="Pfam" id="PF13180">
    <property type="entry name" value="PDZ_2"/>
    <property type="match status" value="1"/>
</dbReference>
<feature type="domain" description="PDZ" evidence="3">
    <location>
        <begin position="191"/>
        <end position="261"/>
    </location>
</feature>
<organism evidence="4">
    <name type="scientific">freshwater metagenome</name>
    <dbReference type="NCBI Taxonomy" id="449393"/>
    <lineage>
        <taxon>unclassified sequences</taxon>
        <taxon>metagenomes</taxon>
        <taxon>ecological metagenomes</taxon>
    </lineage>
</organism>
<keyword evidence="1" id="KW-0812">Transmembrane</keyword>
<keyword evidence="1" id="KW-1133">Transmembrane helix</keyword>
<reference evidence="4" key="1">
    <citation type="submission" date="2020-05" db="EMBL/GenBank/DDBJ databases">
        <authorList>
            <person name="Chiriac C."/>
            <person name="Salcher M."/>
            <person name="Ghai R."/>
            <person name="Kavagutti S V."/>
        </authorList>
    </citation>
    <scope>NUCLEOTIDE SEQUENCE</scope>
</reference>
<keyword evidence="1" id="KW-0472">Membrane</keyword>
<dbReference type="InterPro" id="IPR008269">
    <property type="entry name" value="Lon_proteolytic"/>
</dbReference>
<evidence type="ECO:0000313" key="4">
    <source>
        <dbReference type="EMBL" id="CAB4790839.1"/>
    </source>
</evidence>
<dbReference type="Pfam" id="PF05362">
    <property type="entry name" value="Lon_C"/>
    <property type="match status" value="1"/>
</dbReference>
<protein>
    <submittedName>
        <fullName evidence="4">Unannotated protein</fullName>
    </submittedName>
</protein>
<feature type="transmembrane region" description="Helical" evidence="1">
    <location>
        <begin position="66"/>
        <end position="88"/>
    </location>
</feature>
<dbReference type="InterPro" id="IPR036034">
    <property type="entry name" value="PDZ_sf"/>
</dbReference>
<name>A0A6J6X331_9ZZZZ</name>
<sequence>MAPSVSTTINKVLTVVPATEVATERAMSEENSTTMDNSVPFPPPSVQSAPLIAGSASNTARINRRLWWALPILTIAWIGLVAVIAASLTPLKLWELAPGSAEQVSDRLTFDKTTLSKVMRYPAKTPILFVTAFGSKLSALDAFAGALDNDVDVQTYKERYGTSTPSEQKRLGYQSMTTAKQISEYVAYTRMGLDASFVYGDIIVEELVCIDNPGPLSGCKQLQLGDTITSLDGEPTPTLLELTPLMAGHKPGDIVTLTIKPADATDSSSAEVTKRIQLIADPDTPTRAIIGFIPADTRTVQLPFEVGIDTDQIGGPSAGLAFTLALLDELTPGDLMGGVKVAATGTIGEDESVGAIGALAQKAVAVKAAGAKVFLVPKGQSEEELAAARRAVGSSVRIEPVANLTEALAILESLGGSGISNATIEL</sequence>
<evidence type="ECO:0000259" key="2">
    <source>
        <dbReference type="Pfam" id="PF05362"/>
    </source>
</evidence>
<dbReference type="GO" id="GO:0006508">
    <property type="term" value="P:proteolysis"/>
    <property type="evidence" value="ECO:0007669"/>
    <property type="project" value="InterPro"/>
</dbReference>
<dbReference type="InterPro" id="IPR020568">
    <property type="entry name" value="Ribosomal_Su5_D2-typ_SF"/>
</dbReference>
<feature type="domain" description="Lon proteolytic" evidence="2">
    <location>
        <begin position="315"/>
        <end position="409"/>
    </location>
</feature>
<dbReference type="EMBL" id="CAFAAG010000032">
    <property type="protein sequence ID" value="CAB4790839.1"/>
    <property type="molecule type" value="Genomic_DNA"/>
</dbReference>
<proteinExistence type="predicted"/>
<dbReference type="GO" id="GO:0004176">
    <property type="term" value="F:ATP-dependent peptidase activity"/>
    <property type="evidence" value="ECO:0007669"/>
    <property type="project" value="InterPro"/>
</dbReference>
<dbReference type="InterPro" id="IPR014721">
    <property type="entry name" value="Ribsml_uS5_D2-typ_fold_subgr"/>
</dbReference>
<dbReference type="Gene3D" id="3.30.230.10">
    <property type="match status" value="1"/>
</dbReference>
<dbReference type="InterPro" id="IPR001478">
    <property type="entry name" value="PDZ"/>
</dbReference>
<dbReference type="GO" id="GO:0004252">
    <property type="term" value="F:serine-type endopeptidase activity"/>
    <property type="evidence" value="ECO:0007669"/>
    <property type="project" value="InterPro"/>
</dbReference>
<evidence type="ECO:0000259" key="3">
    <source>
        <dbReference type="Pfam" id="PF13180"/>
    </source>
</evidence>
<gene>
    <name evidence="4" type="ORF">UFOPK2975_00597</name>
</gene>
<dbReference type="AlphaFoldDB" id="A0A6J6X331"/>